<dbReference type="Proteomes" id="UP000829685">
    <property type="component" value="Unassembled WGS sequence"/>
</dbReference>
<accession>A0A9Q0AFD2</accession>
<reference evidence="1" key="1">
    <citation type="submission" date="2021-03" db="EMBL/GenBank/DDBJ databases">
        <title>Revisited historic fungal species revealed as producer of novel bioactive compounds through whole genome sequencing and comparative genomics.</title>
        <authorList>
            <person name="Vignolle G.A."/>
            <person name="Hochenegger N."/>
            <person name="Mach R.L."/>
            <person name="Mach-Aigner A.R."/>
            <person name="Javad Rahimi M."/>
            <person name="Salim K.A."/>
            <person name="Chan C.M."/>
            <person name="Lim L.B.L."/>
            <person name="Cai F."/>
            <person name="Druzhinina I.S."/>
            <person name="U'Ren J.M."/>
            <person name="Derntl C."/>
        </authorList>
    </citation>
    <scope>NUCLEOTIDE SEQUENCE</scope>
    <source>
        <strain evidence="1">TUCIM 5799</strain>
    </source>
</reference>
<keyword evidence="2" id="KW-1185">Reference proteome</keyword>
<dbReference type="EMBL" id="JAFIMR010000201">
    <property type="protein sequence ID" value="KAI1845218.1"/>
    <property type="molecule type" value="Genomic_DNA"/>
</dbReference>
<organism evidence="1 2">
    <name type="scientific">Neoarthrinium moseri</name>
    <dbReference type="NCBI Taxonomy" id="1658444"/>
    <lineage>
        <taxon>Eukaryota</taxon>
        <taxon>Fungi</taxon>
        <taxon>Dikarya</taxon>
        <taxon>Ascomycota</taxon>
        <taxon>Pezizomycotina</taxon>
        <taxon>Sordariomycetes</taxon>
        <taxon>Xylariomycetidae</taxon>
        <taxon>Amphisphaeriales</taxon>
        <taxon>Apiosporaceae</taxon>
        <taxon>Neoarthrinium</taxon>
    </lineage>
</organism>
<evidence type="ECO:0000313" key="1">
    <source>
        <dbReference type="EMBL" id="KAI1845218.1"/>
    </source>
</evidence>
<gene>
    <name evidence="1" type="ORF">JX265_014091</name>
</gene>
<evidence type="ECO:0000313" key="2">
    <source>
        <dbReference type="Proteomes" id="UP000829685"/>
    </source>
</evidence>
<sequence length="54" mass="6341">MLIHDITCAAQDVRKQFVQDLAHILLWFDLENDDIQFNLDKDTPIAWLTNPKNC</sequence>
<comment type="caution">
    <text evidence="1">The sequence shown here is derived from an EMBL/GenBank/DDBJ whole genome shotgun (WGS) entry which is preliminary data.</text>
</comment>
<protein>
    <submittedName>
        <fullName evidence="1">Uncharacterized protein</fullName>
    </submittedName>
</protein>
<proteinExistence type="predicted"/>
<feature type="non-terminal residue" evidence="1">
    <location>
        <position position="1"/>
    </location>
</feature>
<name>A0A9Q0AFD2_9PEZI</name>
<dbReference type="AlphaFoldDB" id="A0A9Q0AFD2"/>